<gene>
    <name evidence="11" type="ORF">US91_C0004G0045</name>
</gene>
<keyword evidence="5 9" id="KW-0676">Redox-active center</keyword>
<dbReference type="PIRSF" id="PIRSF000077">
    <property type="entry name" value="Thioredoxin"/>
    <property type="match status" value="1"/>
</dbReference>
<organism evidence="11 12">
    <name type="scientific">Candidatus Falkowbacteria bacterium GW2011_GWE1_38_31</name>
    <dbReference type="NCBI Taxonomy" id="1618638"/>
    <lineage>
        <taxon>Bacteria</taxon>
        <taxon>Candidatus Falkowiibacteriota</taxon>
    </lineage>
</organism>
<dbReference type="InterPro" id="IPR005746">
    <property type="entry name" value="Thioredoxin"/>
</dbReference>
<evidence type="ECO:0000259" key="10">
    <source>
        <dbReference type="PROSITE" id="PS51352"/>
    </source>
</evidence>
<comment type="similarity">
    <text evidence="1 7">Belongs to the thioredoxin family.</text>
</comment>
<feature type="domain" description="Thioredoxin" evidence="10">
    <location>
        <begin position="1"/>
        <end position="108"/>
    </location>
</feature>
<feature type="site" description="Contributes to redox potential value" evidence="8">
    <location>
        <position position="33"/>
    </location>
</feature>
<dbReference type="PROSITE" id="PS51352">
    <property type="entry name" value="THIOREDOXIN_2"/>
    <property type="match status" value="1"/>
</dbReference>
<feature type="site" description="Contributes to redox potential value" evidence="8">
    <location>
        <position position="34"/>
    </location>
</feature>
<dbReference type="NCBIfam" id="TIGR01068">
    <property type="entry name" value="thioredoxin"/>
    <property type="match status" value="1"/>
</dbReference>
<comment type="caution">
    <text evidence="11">The sequence shown here is derived from an EMBL/GenBank/DDBJ whole genome shotgun (WGS) entry which is preliminary data.</text>
</comment>
<keyword evidence="4 9" id="KW-1015">Disulfide bond</keyword>
<dbReference type="Gene3D" id="3.40.30.10">
    <property type="entry name" value="Glutaredoxin"/>
    <property type="match status" value="1"/>
</dbReference>
<dbReference type="GO" id="GO:0045454">
    <property type="term" value="P:cell redox homeostasis"/>
    <property type="evidence" value="ECO:0007669"/>
    <property type="project" value="TreeGrafter"/>
</dbReference>
<protein>
    <recommendedName>
        <fullName evidence="6 7">Thioredoxin</fullName>
    </recommendedName>
</protein>
<evidence type="ECO:0000256" key="3">
    <source>
        <dbReference type="ARBA" id="ARBA00022982"/>
    </source>
</evidence>
<reference evidence="11 12" key="1">
    <citation type="journal article" date="2015" name="Nature">
        <title>rRNA introns, odd ribosomes, and small enigmatic genomes across a large radiation of phyla.</title>
        <authorList>
            <person name="Brown C.T."/>
            <person name="Hug L.A."/>
            <person name="Thomas B.C."/>
            <person name="Sharon I."/>
            <person name="Castelle C.J."/>
            <person name="Singh A."/>
            <person name="Wilkins M.J."/>
            <person name="Williams K.H."/>
            <person name="Banfield J.F."/>
        </authorList>
    </citation>
    <scope>NUCLEOTIDE SEQUENCE [LARGE SCALE GENOMIC DNA]</scope>
</reference>
<keyword evidence="3" id="KW-0249">Electron transport</keyword>
<dbReference type="Proteomes" id="UP000034022">
    <property type="component" value="Unassembled WGS sequence"/>
</dbReference>
<dbReference type="GO" id="GO:0015035">
    <property type="term" value="F:protein-disulfide reductase activity"/>
    <property type="evidence" value="ECO:0007669"/>
    <property type="project" value="UniProtKB-UniRule"/>
</dbReference>
<dbReference type="PANTHER" id="PTHR45663">
    <property type="entry name" value="GEO12009P1"/>
    <property type="match status" value="1"/>
</dbReference>
<dbReference type="AlphaFoldDB" id="A0A0G0K523"/>
<evidence type="ECO:0000256" key="5">
    <source>
        <dbReference type="ARBA" id="ARBA00023284"/>
    </source>
</evidence>
<dbReference type="InterPro" id="IPR017937">
    <property type="entry name" value="Thioredoxin_CS"/>
</dbReference>
<dbReference type="PANTHER" id="PTHR45663:SF11">
    <property type="entry name" value="GEO12009P1"/>
    <property type="match status" value="1"/>
</dbReference>
<evidence type="ECO:0000256" key="8">
    <source>
        <dbReference type="PIRSR" id="PIRSR000077-1"/>
    </source>
</evidence>
<evidence type="ECO:0000256" key="4">
    <source>
        <dbReference type="ARBA" id="ARBA00023157"/>
    </source>
</evidence>
<feature type="site" description="Deprotonates C-terminal active site Cys" evidence="8">
    <location>
        <position position="26"/>
    </location>
</feature>
<dbReference type="GO" id="GO:0005829">
    <property type="term" value="C:cytosol"/>
    <property type="evidence" value="ECO:0007669"/>
    <property type="project" value="TreeGrafter"/>
</dbReference>
<accession>A0A0G0K523</accession>
<dbReference type="InterPro" id="IPR036249">
    <property type="entry name" value="Thioredoxin-like_sf"/>
</dbReference>
<keyword evidence="2" id="KW-0813">Transport</keyword>
<evidence type="ECO:0000256" key="7">
    <source>
        <dbReference type="PIRNR" id="PIRNR000077"/>
    </source>
</evidence>
<dbReference type="SUPFAM" id="SSF52833">
    <property type="entry name" value="Thioredoxin-like"/>
    <property type="match status" value="1"/>
</dbReference>
<dbReference type="FunFam" id="3.40.30.10:FF:000001">
    <property type="entry name" value="Thioredoxin"/>
    <property type="match status" value="1"/>
</dbReference>
<dbReference type="PROSITE" id="PS00194">
    <property type="entry name" value="THIOREDOXIN_1"/>
    <property type="match status" value="1"/>
</dbReference>
<dbReference type="EMBL" id="LBUU01000004">
    <property type="protein sequence ID" value="KKQ70560.1"/>
    <property type="molecule type" value="Genomic_DNA"/>
</dbReference>
<dbReference type="PRINTS" id="PR00421">
    <property type="entry name" value="THIOREDOXIN"/>
</dbReference>
<dbReference type="InterPro" id="IPR013766">
    <property type="entry name" value="Thioredoxin_domain"/>
</dbReference>
<feature type="disulfide bond" description="Redox-active" evidence="9">
    <location>
        <begin position="32"/>
        <end position="35"/>
    </location>
</feature>
<feature type="active site" description="Nucleophile" evidence="8">
    <location>
        <position position="32"/>
    </location>
</feature>
<name>A0A0G0K523_9BACT</name>
<evidence type="ECO:0000313" key="12">
    <source>
        <dbReference type="Proteomes" id="UP000034022"/>
    </source>
</evidence>
<evidence type="ECO:0000256" key="9">
    <source>
        <dbReference type="PIRSR" id="PIRSR000077-4"/>
    </source>
</evidence>
<proteinExistence type="inferred from homology"/>
<dbReference type="Pfam" id="PF00085">
    <property type="entry name" value="Thioredoxin"/>
    <property type="match status" value="1"/>
</dbReference>
<dbReference type="CDD" id="cd02947">
    <property type="entry name" value="TRX_family"/>
    <property type="match status" value="1"/>
</dbReference>
<evidence type="ECO:0000256" key="2">
    <source>
        <dbReference type="ARBA" id="ARBA00022448"/>
    </source>
</evidence>
<sequence length="108" mass="11818">MSKQFTDANFNTEVLEASKQKPVLVDFFAPWCGPCKVQGPIVDTLADEIGDKAIVGKVNTEEAQQTAMNFGIMSIPTLMIFKDGEVKETMVGLQSKEGLMDLLKKYGA</sequence>
<evidence type="ECO:0000313" key="11">
    <source>
        <dbReference type="EMBL" id="KKQ70560.1"/>
    </source>
</evidence>
<evidence type="ECO:0000256" key="1">
    <source>
        <dbReference type="ARBA" id="ARBA00008987"/>
    </source>
</evidence>
<dbReference type="PATRIC" id="fig|1618638.3.peg.520"/>
<evidence type="ECO:0000256" key="6">
    <source>
        <dbReference type="NCBIfam" id="TIGR01068"/>
    </source>
</evidence>
<feature type="active site" description="Nucleophile" evidence="8">
    <location>
        <position position="35"/>
    </location>
</feature>